<keyword evidence="1" id="KW-1133">Transmembrane helix</keyword>
<protein>
    <submittedName>
        <fullName evidence="2">Inner membrane protein YhaH</fullName>
    </submittedName>
</protein>
<feature type="transmembrane region" description="Helical" evidence="1">
    <location>
        <begin position="127"/>
        <end position="155"/>
    </location>
</feature>
<feature type="transmembrane region" description="Helical" evidence="1">
    <location>
        <begin position="90"/>
        <end position="115"/>
    </location>
</feature>
<accession>A0A0P1IBK2</accession>
<dbReference type="PANTHER" id="PTHR34980">
    <property type="entry name" value="INNER MEMBRANE PROTEIN-RELATED-RELATED"/>
    <property type="match status" value="1"/>
</dbReference>
<evidence type="ECO:0000313" key="2">
    <source>
        <dbReference type="EMBL" id="CUK03642.1"/>
    </source>
</evidence>
<gene>
    <name evidence="2" type="primary">yhaH_2</name>
    <name evidence="2" type="ORF">RUE5091_02529</name>
</gene>
<dbReference type="Pfam" id="PF05656">
    <property type="entry name" value="DUF805"/>
    <property type="match status" value="1"/>
</dbReference>
<proteinExistence type="predicted"/>
<dbReference type="InterPro" id="IPR008523">
    <property type="entry name" value="DUF805"/>
</dbReference>
<keyword evidence="1" id="KW-0812">Transmembrane</keyword>
<dbReference type="Proteomes" id="UP000051260">
    <property type="component" value="Unassembled WGS sequence"/>
</dbReference>
<keyword evidence="1" id="KW-0472">Membrane</keyword>
<dbReference type="AlphaFoldDB" id="A0A0P1IBK2"/>
<feature type="transmembrane region" description="Helical" evidence="1">
    <location>
        <begin position="26"/>
        <end position="48"/>
    </location>
</feature>
<feature type="transmembrane region" description="Helical" evidence="1">
    <location>
        <begin position="60"/>
        <end position="78"/>
    </location>
</feature>
<sequence>MGFVEAVKTCFSKYFQFSGRAIRSEYWWFFLFVVLMSAALAVLDTIIFGTDPETGQGSRVLSSVFQLAVLIPMLAAGWRRLHDTGRPGWYLLLPMALSITTLFVMLGGVAFFSVLEQGTENPDALRGPAAVLGVTGIVVVSILQLVLSVLMIWWLTRPSQEGANEYGEPVY</sequence>
<evidence type="ECO:0000313" key="3">
    <source>
        <dbReference type="Proteomes" id="UP000051260"/>
    </source>
</evidence>
<dbReference type="OrthoDB" id="9812349at2"/>
<evidence type="ECO:0000256" key="1">
    <source>
        <dbReference type="SAM" id="Phobius"/>
    </source>
</evidence>
<organism evidence="2 3">
    <name type="scientific">Ruegeria denitrificans</name>
    <dbReference type="NCBI Taxonomy" id="1715692"/>
    <lineage>
        <taxon>Bacteria</taxon>
        <taxon>Pseudomonadati</taxon>
        <taxon>Pseudomonadota</taxon>
        <taxon>Alphaproteobacteria</taxon>
        <taxon>Rhodobacterales</taxon>
        <taxon>Roseobacteraceae</taxon>
        <taxon>Ruegeria</taxon>
    </lineage>
</organism>
<dbReference type="EMBL" id="CYUD01000007">
    <property type="protein sequence ID" value="CUK03642.1"/>
    <property type="molecule type" value="Genomic_DNA"/>
</dbReference>
<reference evidence="3" key="1">
    <citation type="submission" date="2015-09" db="EMBL/GenBank/DDBJ databases">
        <authorList>
            <person name="Rodrigo-Torres L."/>
            <person name="Arahal D.R."/>
        </authorList>
    </citation>
    <scope>NUCLEOTIDE SEQUENCE [LARGE SCALE GENOMIC DNA]</scope>
    <source>
        <strain evidence="3">CECT 5091</strain>
    </source>
</reference>
<dbReference type="STRING" id="1715692.RUE5091_02529"/>
<name>A0A0P1IBK2_9RHOB</name>
<dbReference type="RefSeq" id="WP_058282226.1">
    <property type="nucleotide sequence ID" value="NZ_CYUD01000007.1"/>
</dbReference>
<keyword evidence="3" id="KW-1185">Reference proteome</keyword>
<dbReference type="GO" id="GO:0005886">
    <property type="term" value="C:plasma membrane"/>
    <property type="evidence" value="ECO:0007669"/>
    <property type="project" value="TreeGrafter"/>
</dbReference>
<dbReference type="PANTHER" id="PTHR34980:SF2">
    <property type="entry name" value="INNER MEMBRANE PROTEIN YHAH-RELATED"/>
    <property type="match status" value="1"/>
</dbReference>